<accession>A0A381UTR0</accession>
<sequence>VASCTEEPRDQAVQVLEQVAELLAECTETGRLARAHKLAGKVTCQVDKDELIIAAVAKYNVVVDITNRRIQHGCRDFQGQARKLCLCKHVAATLLALEPQRALSIVQELANGARAPASGVVAAWRLEVITRFSPRG</sequence>
<dbReference type="AlphaFoldDB" id="A0A381UTR0"/>
<evidence type="ECO:0008006" key="2">
    <source>
        <dbReference type="Google" id="ProtNLM"/>
    </source>
</evidence>
<evidence type="ECO:0000313" key="1">
    <source>
        <dbReference type="EMBL" id="SVA31334.1"/>
    </source>
</evidence>
<feature type="non-terminal residue" evidence="1">
    <location>
        <position position="1"/>
    </location>
</feature>
<organism evidence="1">
    <name type="scientific">marine metagenome</name>
    <dbReference type="NCBI Taxonomy" id="408172"/>
    <lineage>
        <taxon>unclassified sequences</taxon>
        <taxon>metagenomes</taxon>
        <taxon>ecological metagenomes</taxon>
    </lineage>
</organism>
<reference evidence="1" key="1">
    <citation type="submission" date="2018-05" db="EMBL/GenBank/DDBJ databases">
        <authorList>
            <person name="Lanie J.A."/>
            <person name="Ng W.-L."/>
            <person name="Kazmierczak K.M."/>
            <person name="Andrzejewski T.M."/>
            <person name="Davidsen T.M."/>
            <person name="Wayne K.J."/>
            <person name="Tettelin H."/>
            <person name="Glass J.I."/>
            <person name="Rusch D."/>
            <person name="Podicherti R."/>
            <person name="Tsui H.-C.T."/>
            <person name="Winkler M.E."/>
        </authorList>
    </citation>
    <scope>NUCLEOTIDE SEQUENCE</scope>
</reference>
<proteinExistence type="predicted"/>
<dbReference type="EMBL" id="UINC01007086">
    <property type="protein sequence ID" value="SVA31334.1"/>
    <property type="molecule type" value="Genomic_DNA"/>
</dbReference>
<name>A0A381UTR0_9ZZZZ</name>
<protein>
    <recommendedName>
        <fullName evidence="2">SWIM-type domain-containing protein</fullName>
    </recommendedName>
</protein>
<gene>
    <name evidence="1" type="ORF">METZ01_LOCUS84188</name>
</gene>